<dbReference type="OrthoDB" id="7470921at2"/>
<gene>
    <name evidence="3" type="ORF">Acor_68240</name>
</gene>
<evidence type="ECO:0000313" key="4">
    <source>
        <dbReference type="Proteomes" id="UP000334990"/>
    </source>
</evidence>
<feature type="domain" description="ChsH2 rubredoxin-like zinc ribbon" evidence="2">
    <location>
        <begin position="9"/>
        <end position="43"/>
    </location>
</feature>
<dbReference type="Pfam" id="PF12172">
    <property type="entry name" value="zf-ChsH2"/>
    <property type="match status" value="1"/>
</dbReference>
<evidence type="ECO:0008006" key="5">
    <source>
        <dbReference type="Google" id="ProtNLM"/>
    </source>
</evidence>
<reference evidence="3 4" key="1">
    <citation type="submission" date="2019-10" db="EMBL/GenBank/DDBJ databases">
        <title>Whole genome shotgun sequence of Acrocarpospora corrugata NBRC 13972.</title>
        <authorList>
            <person name="Ichikawa N."/>
            <person name="Kimura A."/>
            <person name="Kitahashi Y."/>
            <person name="Komaki H."/>
            <person name="Oguchi A."/>
        </authorList>
    </citation>
    <scope>NUCLEOTIDE SEQUENCE [LARGE SCALE GENOMIC DNA]</scope>
    <source>
        <strain evidence="3 4">NBRC 13972</strain>
    </source>
</reference>
<dbReference type="Pfam" id="PF01796">
    <property type="entry name" value="OB_ChsH2_C"/>
    <property type="match status" value="1"/>
</dbReference>
<name>A0A5M3W7H4_9ACTN</name>
<proteinExistence type="predicted"/>
<protein>
    <recommendedName>
        <fullName evidence="5">DNA-binding protein</fullName>
    </recommendedName>
</protein>
<keyword evidence="4" id="KW-1185">Reference proteome</keyword>
<dbReference type="EMBL" id="BLAD01000086">
    <property type="protein sequence ID" value="GES04756.1"/>
    <property type="molecule type" value="Genomic_DNA"/>
</dbReference>
<dbReference type="PANTHER" id="PTHR34075:SF5">
    <property type="entry name" value="BLR3430 PROTEIN"/>
    <property type="match status" value="1"/>
</dbReference>
<feature type="domain" description="ChsH2 C-terminal OB-fold" evidence="1">
    <location>
        <begin position="45"/>
        <end position="103"/>
    </location>
</feature>
<dbReference type="SUPFAM" id="SSF50249">
    <property type="entry name" value="Nucleic acid-binding proteins"/>
    <property type="match status" value="1"/>
</dbReference>
<dbReference type="Proteomes" id="UP000334990">
    <property type="component" value="Unassembled WGS sequence"/>
</dbReference>
<comment type="caution">
    <text evidence="3">The sequence shown here is derived from an EMBL/GenBank/DDBJ whole genome shotgun (WGS) entry which is preliminary data.</text>
</comment>
<dbReference type="InterPro" id="IPR002878">
    <property type="entry name" value="ChsH2_C"/>
</dbReference>
<sequence>MTPHREYTDRLAAGEVAFQRCDDCRAAVFQPRVLCPACGSTRLTWGQSAGLGTVYSVSVLSPRDGRPYSVALIDLDEGFRMMSTVVGMPAGDVRIGMRVRAQVDQVDQVDQARVEFLADRS</sequence>
<evidence type="ECO:0000313" key="3">
    <source>
        <dbReference type="EMBL" id="GES04756.1"/>
    </source>
</evidence>
<dbReference type="InterPro" id="IPR022002">
    <property type="entry name" value="ChsH2_Znr"/>
</dbReference>
<organism evidence="3 4">
    <name type="scientific">Acrocarpospora corrugata</name>
    <dbReference type="NCBI Taxonomy" id="35763"/>
    <lineage>
        <taxon>Bacteria</taxon>
        <taxon>Bacillati</taxon>
        <taxon>Actinomycetota</taxon>
        <taxon>Actinomycetes</taxon>
        <taxon>Streptosporangiales</taxon>
        <taxon>Streptosporangiaceae</taxon>
        <taxon>Acrocarpospora</taxon>
    </lineage>
</organism>
<accession>A0A5M3W7H4</accession>
<dbReference type="PANTHER" id="PTHR34075">
    <property type="entry name" value="BLR3430 PROTEIN"/>
    <property type="match status" value="1"/>
</dbReference>
<evidence type="ECO:0000259" key="1">
    <source>
        <dbReference type="Pfam" id="PF01796"/>
    </source>
</evidence>
<dbReference type="RefSeq" id="WP_155340819.1">
    <property type="nucleotide sequence ID" value="NZ_BAAABN010000031.1"/>
</dbReference>
<evidence type="ECO:0000259" key="2">
    <source>
        <dbReference type="Pfam" id="PF12172"/>
    </source>
</evidence>
<dbReference type="InterPro" id="IPR052513">
    <property type="entry name" value="Thioester_dehydratase-like"/>
</dbReference>
<dbReference type="InterPro" id="IPR012340">
    <property type="entry name" value="NA-bd_OB-fold"/>
</dbReference>
<dbReference type="Gene3D" id="6.10.30.10">
    <property type="match status" value="1"/>
</dbReference>
<dbReference type="AlphaFoldDB" id="A0A5M3W7H4"/>